<comment type="caution">
    <text evidence="1">The sequence shown here is derived from an EMBL/GenBank/DDBJ whole genome shotgun (WGS) entry which is preliminary data.</text>
</comment>
<dbReference type="EMBL" id="JAGGJR010000017">
    <property type="protein sequence ID" value="MBP1876373.1"/>
    <property type="molecule type" value="Genomic_DNA"/>
</dbReference>
<evidence type="ECO:0000313" key="1">
    <source>
        <dbReference type="EMBL" id="MBP1876373.1"/>
    </source>
</evidence>
<organism evidence="1 2">
    <name type="scientific">Ensifer adhaerens</name>
    <name type="common">Sinorhizobium morelense</name>
    <dbReference type="NCBI Taxonomy" id="106592"/>
    <lineage>
        <taxon>Bacteria</taxon>
        <taxon>Pseudomonadati</taxon>
        <taxon>Pseudomonadota</taxon>
        <taxon>Alphaproteobacteria</taxon>
        <taxon>Hyphomicrobiales</taxon>
        <taxon>Rhizobiaceae</taxon>
        <taxon>Sinorhizobium/Ensifer group</taxon>
        <taxon>Ensifer</taxon>
    </lineage>
</organism>
<evidence type="ECO:0000313" key="2">
    <source>
        <dbReference type="Proteomes" id="UP000823773"/>
    </source>
</evidence>
<reference evidence="1" key="1">
    <citation type="submission" date="2021-03" db="EMBL/GenBank/DDBJ databases">
        <title>Genomic Encyclopedia of Type Strains, Phase IV (KMG-IV): sequencing the most valuable type-strain genomes for metagenomic binning, comparative biology and taxonomic classification.</title>
        <authorList>
            <person name="Goeker M."/>
        </authorList>
    </citation>
    <scope>NUCLEOTIDE SEQUENCE</scope>
    <source>
        <strain evidence="1">DSM 18131</strain>
    </source>
</reference>
<protein>
    <submittedName>
        <fullName evidence="1">Uncharacterized protein</fullName>
    </submittedName>
</protein>
<sequence length="56" mass="5937">MGHFLPGTICMPAAGVAVRSPIRRKRVVHFLVLAQASLMLPLVRAAVVTAIVSRSA</sequence>
<gene>
    <name evidence="1" type="ORF">J2Z19_006123</name>
</gene>
<accession>A0ACC5T5H1</accession>
<dbReference type="Proteomes" id="UP000823773">
    <property type="component" value="Unassembled WGS sequence"/>
</dbReference>
<proteinExistence type="predicted"/>
<name>A0ACC5T5H1_ENSAD</name>
<keyword evidence="2" id="KW-1185">Reference proteome</keyword>